<dbReference type="InterPro" id="IPR000477">
    <property type="entry name" value="RT_dom"/>
</dbReference>
<evidence type="ECO:0000313" key="3">
    <source>
        <dbReference type="Proteomes" id="UP001148838"/>
    </source>
</evidence>
<dbReference type="SUPFAM" id="SSF56672">
    <property type="entry name" value="DNA/RNA polymerases"/>
    <property type="match status" value="1"/>
</dbReference>
<dbReference type="PANTHER" id="PTHR47027">
    <property type="entry name" value="REVERSE TRANSCRIPTASE DOMAIN-CONTAINING PROTEIN"/>
    <property type="match status" value="1"/>
</dbReference>
<organism evidence="2 3">
    <name type="scientific">Periplaneta americana</name>
    <name type="common">American cockroach</name>
    <name type="synonym">Blatta americana</name>
    <dbReference type="NCBI Taxonomy" id="6978"/>
    <lineage>
        <taxon>Eukaryota</taxon>
        <taxon>Metazoa</taxon>
        <taxon>Ecdysozoa</taxon>
        <taxon>Arthropoda</taxon>
        <taxon>Hexapoda</taxon>
        <taxon>Insecta</taxon>
        <taxon>Pterygota</taxon>
        <taxon>Neoptera</taxon>
        <taxon>Polyneoptera</taxon>
        <taxon>Dictyoptera</taxon>
        <taxon>Blattodea</taxon>
        <taxon>Blattoidea</taxon>
        <taxon>Blattidae</taxon>
        <taxon>Blattinae</taxon>
        <taxon>Periplaneta</taxon>
    </lineage>
</organism>
<evidence type="ECO:0000259" key="1">
    <source>
        <dbReference type="Pfam" id="PF00078"/>
    </source>
</evidence>
<dbReference type="InterPro" id="IPR043502">
    <property type="entry name" value="DNA/RNA_pol_sf"/>
</dbReference>
<feature type="domain" description="Reverse transcriptase" evidence="1">
    <location>
        <begin position="268"/>
        <end position="391"/>
    </location>
</feature>
<dbReference type="Proteomes" id="UP001148838">
    <property type="component" value="Unassembled WGS sequence"/>
</dbReference>
<protein>
    <recommendedName>
        <fullName evidence="1">Reverse transcriptase domain-containing protein</fullName>
    </recommendedName>
</protein>
<name>A0ABQ8SIL8_PERAM</name>
<proteinExistence type="predicted"/>
<accession>A0ABQ8SIL8</accession>
<sequence>MSPESSTDSYPAFAHIMLIENPGKNLSQSAVQNLKVRIYKTVILPVLLYGCETWTLTLREEHRFRVFENKVLRKIFGAKQDEVTGEWRKLHNTELHALYSSPDIIRNIKSRRLRWAGHVARMGESRNAYRVLVGRPEGKRPLVWPLKEVSDALEVIRIMNMFYEARKGSSEIATEIMNIERNLALESVNWASGRQQSYDRWINFENETQDRQEWRNAICGREGKESGFSYDLLDQRSPKSVSSFVLSMLPAEHSVLETYSRVRIGQFLSDAFPVHCWLKQGDALSPLLFNFALEYAIRKVQDNRQGLEFNGLHHLLVYADDVNMLAENPQTIRENTGILLEASKTIDLEVNPEKTKYIIMSRDQNIIRDGNIKIGDLSIEGVEKFKYLGATVTYINDTREEIKRRINMGNACYYSVAKRLSSSLLSKNLKVRIYETVILPVVLCGCETWTLTLREEHRLRVFENKVLRKIFGAKRDEVTGEWRKLHNAELHALNSSSDIIRNIKSRRLRWARHVARMGESRNAYRVLVGRQEGKRPLGRPRRRWEDNIKMDLREVGYDDRDWINLAKDRDRWRAYVRAAMNLRVP</sequence>
<dbReference type="EMBL" id="JAJSOF020000027">
    <property type="protein sequence ID" value="KAJ4433990.1"/>
    <property type="molecule type" value="Genomic_DNA"/>
</dbReference>
<dbReference type="PANTHER" id="PTHR47027:SF20">
    <property type="entry name" value="REVERSE TRANSCRIPTASE-LIKE PROTEIN WITH RNA-DIRECTED DNA POLYMERASE DOMAIN"/>
    <property type="match status" value="1"/>
</dbReference>
<dbReference type="Pfam" id="PF00078">
    <property type="entry name" value="RVT_1"/>
    <property type="match status" value="1"/>
</dbReference>
<reference evidence="2 3" key="1">
    <citation type="journal article" date="2022" name="Allergy">
        <title>Genome assembly and annotation of Periplaneta americana reveal a comprehensive cockroach allergen profile.</title>
        <authorList>
            <person name="Wang L."/>
            <person name="Xiong Q."/>
            <person name="Saelim N."/>
            <person name="Wang L."/>
            <person name="Nong W."/>
            <person name="Wan A.T."/>
            <person name="Shi M."/>
            <person name="Liu X."/>
            <person name="Cao Q."/>
            <person name="Hui J.H.L."/>
            <person name="Sookrung N."/>
            <person name="Leung T.F."/>
            <person name="Tungtrongchitr A."/>
            <person name="Tsui S.K.W."/>
        </authorList>
    </citation>
    <scope>NUCLEOTIDE SEQUENCE [LARGE SCALE GENOMIC DNA]</scope>
    <source>
        <strain evidence="2">PWHHKU_190912</strain>
    </source>
</reference>
<gene>
    <name evidence="2" type="ORF">ANN_16309</name>
</gene>
<evidence type="ECO:0000313" key="2">
    <source>
        <dbReference type="EMBL" id="KAJ4433990.1"/>
    </source>
</evidence>
<comment type="caution">
    <text evidence="2">The sequence shown here is derived from an EMBL/GenBank/DDBJ whole genome shotgun (WGS) entry which is preliminary data.</text>
</comment>
<keyword evidence="3" id="KW-1185">Reference proteome</keyword>